<keyword evidence="1" id="KW-0472">Membrane</keyword>
<organism evidence="2 3">
    <name type="scientific">Pseudoleptotrichia goodfellowii</name>
    <dbReference type="NCBI Taxonomy" id="157692"/>
    <lineage>
        <taxon>Bacteria</taxon>
        <taxon>Fusobacteriati</taxon>
        <taxon>Fusobacteriota</taxon>
        <taxon>Fusobacteriia</taxon>
        <taxon>Fusobacteriales</taxon>
        <taxon>Leptotrichiaceae</taxon>
        <taxon>Pseudoleptotrichia</taxon>
    </lineage>
</organism>
<dbReference type="OrthoDB" id="9863425at2"/>
<feature type="transmembrane region" description="Helical" evidence="1">
    <location>
        <begin position="12"/>
        <end position="35"/>
    </location>
</feature>
<evidence type="ECO:0000256" key="1">
    <source>
        <dbReference type="SAM" id="Phobius"/>
    </source>
</evidence>
<dbReference type="EMBL" id="AP019822">
    <property type="protein sequence ID" value="BBM35442.1"/>
    <property type="molecule type" value="Genomic_DNA"/>
</dbReference>
<reference evidence="2 3" key="1">
    <citation type="submission" date="2019-07" db="EMBL/GenBank/DDBJ databases">
        <title>Complete Genome Sequence of Leptotrichia goodfellowii Strain JCM 16774.</title>
        <authorList>
            <person name="Watanabe S."/>
            <person name="Cui L."/>
        </authorList>
    </citation>
    <scope>NUCLEOTIDE SEQUENCE [LARGE SCALE GENOMIC DNA]</scope>
    <source>
        <strain evidence="2 3">JCM16774</strain>
    </source>
</reference>
<evidence type="ECO:0000313" key="3">
    <source>
        <dbReference type="Proteomes" id="UP000321606"/>
    </source>
</evidence>
<dbReference type="AlphaFoldDB" id="A0A510J839"/>
<dbReference type="RefSeq" id="WP_026737004.1">
    <property type="nucleotide sequence ID" value="NZ_AP019822.1"/>
</dbReference>
<dbReference type="STRING" id="714315.GCA_000516535_00367"/>
<dbReference type="KEGG" id="lgo:JCM16774_0355"/>
<proteinExistence type="predicted"/>
<name>A0A510J839_9FUSO</name>
<gene>
    <name evidence="2" type="ORF">JCM16774_0355</name>
</gene>
<keyword evidence="1" id="KW-1133">Transmembrane helix</keyword>
<protein>
    <submittedName>
        <fullName evidence="2">Uncharacterized protein</fullName>
    </submittedName>
</protein>
<accession>A0A510J839</accession>
<sequence length="171" mass="19995">MSLRKFNIKFTLFAAYFLSIIFIAFPPFLIATILFHRSLLKKEKNFYDELRKIGFNNYREVETGQNKYLIFNDDGRFIETLHHRYKIFDIRDYNVEFNVPNRQNQVVNMLVAQKVAGDLGVLAALGASISYLILRKKGEFSDSIKYSIAGQKSIETLANFLFYYKEKGFIS</sequence>
<keyword evidence="1" id="KW-0812">Transmembrane</keyword>
<dbReference type="Proteomes" id="UP000321606">
    <property type="component" value="Chromosome"/>
</dbReference>
<evidence type="ECO:0000313" key="2">
    <source>
        <dbReference type="EMBL" id="BBM35442.1"/>
    </source>
</evidence>